<evidence type="ECO:0000313" key="2">
    <source>
        <dbReference type="Proteomes" id="UP000249794"/>
    </source>
</evidence>
<dbReference type="InterPro" id="IPR021705">
    <property type="entry name" value="DUF3288"/>
</dbReference>
<proteinExistence type="predicted"/>
<feature type="non-terminal residue" evidence="1">
    <location>
        <position position="65"/>
    </location>
</feature>
<protein>
    <submittedName>
        <fullName evidence="1">DUF3288 domain-containing protein</fullName>
    </submittedName>
</protein>
<gene>
    <name evidence="1" type="ORF">DCF15_16300</name>
</gene>
<dbReference type="EMBL" id="QBMP01000198">
    <property type="protein sequence ID" value="PZO50093.1"/>
    <property type="molecule type" value="Genomic_DNA"/>
</dbReference>
<comment type="caution">
    <text evidence="1">The sequence shown here is derived from an EMBL/GenBank/DDBJ whole genome shotgun (WGS) entry which is preliminary data.</text>
</comment>
<dbReference type="AlphaFoldDB" id="A0A2W4WY81"/>
<accession>A0A2W4WY81</accession>
<reference evidence="1 2" key="2">
    <citation type="submission" date="2018-06" db="EMBL/GenBank/DDBJ databases">
        <title>Metagenomic assembly of (sub)arctic Cyanobacteria and their associated microbiome from non-axenic cultures.</title>
        <authorList>
            <person name="Baurain D."/>
        </authorList>
    </citation>
    <scope>NUCLEOTIDE SEQUENCE [LARGE SCALE GENOMIC DNA]</scope>
    <source>
        <strain evidence="1">ULC027bin1</strain>
    </source>
</reference>
<dbReference type="Pfam" id="PF11691">
    <property type="entry name" value="DUF3288"/>
    <property type="match status" value="1"/>
</dbReference>
<name>A0A2W4WY81_9CYAN</name>
<reference evidence="2" key="1">
    <citation type="submission" date="2018-04" db="EMBL/GenBank/DDBJ databases">
        <authorList>
            <person name="Cornet L."/>
        </authorList>
    </citation>
    <scope>NUCLEOTIDE SEQUENCE [LARGE SCALE GENOMIC DNA]</scope>
</reference>
<organism evidence="1 2">
    <name type="scientific">Phormidesmis priestleyi</name>
    <dbReference type="NCBI Taxonomy" id="268141"/>
    <lineage>
        <taxon>Bacteria</taxon>
        <taxon>Bacillati</taxon>
        <taxon>Cyanobacteriota</taxon>
        <taxon>Cyanophyceae</taxon>
        <taxon>Leptolyngbyales</taxon>
        <taxon>Leptolyngbyaceae</taxon>
        <taxon>Phormidesmis</taxon>
    </lineage>
</organism>
<sequence>MADNQTNKDYLHPQYRKDRELLNTILAGEPEPLSMAELARLRIRYDGFQGARDIQRDLDKALEQW</sequence>
<evidence type="ECO:0000313" key="1">
    <source>
        <dbReference type="EMBL" id="PZO50093.1"/>
    </source>
</evidence>
<dbReference type="Proteomes" id="UP000249794">
    <property type="component" value="Unassembled WGS sequence"/>
</dbReference>